<evidence type="ECO:0000313" key="1">
    <source>
        <dbReference type="EMBL" id="TYZ22291.1"/>
    </source>
</evidence>
<comment type="caution">
    <text evidence="1">The sequence shown here is derived from an EMBL/GenBank/DDBJ whole genome shotgun (WGS) entry which is preliminary data.</text>
</comment>
<name>A0A5D6W1F8_9FIRM</name>
<dbReference type="InterPro" id="IPR036412">
    <property type="entry name" value="HAD-like_sf"/>
</dbReference>
<accession>A0A5D6W1F8</accession>
<dbReference type="Proteomes" id="UP000323646">
    <property type="component" value="Unassembled WGS sequence"/>
</dbReference>
<dbReference type="GO" id="GO:0005829">
    <property type="term" value="C:cytosol"/>
    <property type="evidence" value="ECO:0007669"/>
    <property type="project" value="TreeGrafter"/>
</dbReference>
<dbReference type="OrthoDB" id="9810101at2"/>
<organism evidence="1 2">
    <name type="scientific">Selenomonas ruminis</name>
    <dbReference type="NCBI Taxonomy" id="2593411"/>
    <lineage>
        <taxon>Bacteria</taxon>
        <taxon>Bacillati</taxon>
        <taxon>Bacillota</taxon>
        <taxon>Negativicutes</taxon>
        <taxon>Selenomonadales</taxon>
        <taxon>Selenomonadaceae</taxon>
        <taxon>Selenomonas</taxon>
    </lineage>
</organism>
<dbReference type="CDD" id="cd07516">
    <property type="entry name" value="HAD_Pase"/>
    <property type="match status" value="1"/>
</dbReference>
<dbReference type="AlphaFoldDB" id="A0A5D6W1F8"/>
<dbReference type="PANTHER" id="PTHR10000:SF8">
    <property type="entry name" value="HAD SUPERFAMILY HYDROLASE-LIKE, TYPE 3"/>
    <property type="match status" value="1"/>
</dbReference>
<sequence>MEAVFMVKIVFSDIDGTFLTPESKVSPATAMAAQKLLAEGIPLVLVSARMPEAIYPLTDAIGIKIPIISYSGALALTETGEELGSITMAGADTARLLAVLESEYPDAVVNYYAGHHWYVKAVENERVQTEVRITSAQPQKASFEERLAVGEVPHKILLMAEPELCERAERELSARFPMFHVVRSAAFLLEIMDAAVSKASGIEVMLKHFGFTAEQALSLGDNYNDIEMLELTGRSVAMGNSPEKIKAIATDITLANDADGWARFLEQEIFAKEIAR</sequence>
<dbReference type="EMBL" id="VTOY01000006">
    <property type="protein sequence ID" value="TYZ22291.1"/>
    <property type="molecule type" value="Genomic_DNA"/>
</dbReference>
<dbReference type="PANTHER" id="PTHR10000">
    <property type="entry name" value="PHOSPHOSERINE PHOSPHATASE"/>
    <property type="match status" value="1"/>
</dbReference>
<dbReference type="SFLD" id="SFLDG01140">
    <property type="entry name" value="C2.B:_Phosphomannomutase_and_P"/>
    <property type="match status" value="1"/>
</dbReference>
<reference evidence="1 2" key="1">
    <citation type="submission" date="2019-08" db="EMBL/GenBank/DDBJ databases">
        <title>Selenomonas sp. mPRGC5 and Selenomonas sp. mPRGC8 isolated from ruminal fluid of dairy goat (Capra hircus).</title>
        <authorList>
            <person name="Poothong S."/>
            <person name="Nuengjamnong C."/>
            <person name="Tanasupawat S."/>
        </authorList>
    </citation>
    <scope>NUCLEOTIDE SEQUENCE [LARGE SCALE GENOMIC DNA]</scope>
    <source>
        <strain evidence="2">mPRGC5</strain>
    </source>
</reference>
<dbReference type="InterPro" id="IPR023214">
    <property type="entry name" value="HAD_sf"/>
</dbReference>
<dbReference type="Pfam" id="PF08282">
    <property type="entry name" value="Hydrolase_3"/>
    <property type="match status" value="1"/>
</dbReference>
<dbReference type="Gene3D" id="3.30.1240.10">
    <property type="match status" value="1"/>
</dbReference>
<dbReference type="InterPro" id="IPR000150">
    <property type="entry name" value="Cof"/>
</dbReference>
<evidence type="ECO:0000313" key="2">
    <source>
        <dbReference type="Proteomes" id="UP000323646"/>
    </source>
</evidence>
<dbReference type="SFLD" id="SFLDS00003">
    <property type="entry name" value="Haloacid_Dehalogenase"/>
    <property type="match status" value="1"/>
</dbReference>
<dbReference type="NCBIfam" id="TIGR01484">
    <property type="entry name" value="HAD-SF-IIB"/>
    <property type="match status" value="1"/>
</dbReference>
<dbReference type="GO" id="GO:0000287">
    <property type="term" value="F:magnesium ion binding"/>
    <property type="evidence" value="ECO:0007669"/>
    <property type="project" value="TreeGrafter"/>
</dbReference>
<dbReference type="GO" id="GO:0016791">
    <property type="term" value="F:phosphatase activity"/>
    <property type="evidence" value="ECO:0007669"/>
    <property type="project" value="TreeGrafter"/>
</dbReference>
<dbReference type="NCBIfam" id="TIGR00099">
    <property type="entry name" value="Cof-subfamily"/>
    <property type="match status" value="1"/>
</dbReference>
<dbReference type="Gene3D" id="3.40.50.1000">
    <property type="entry name" value="HAD superfamily/HAD-like"/>
    <property type="match status" value="1"/>
</dbReference>
<protein>
    <submittedName>
        <fullName evidence="1">HAD family phosphatase</fullName>
    </submittedName>
</protein>
<dbReference type="SUPFAM" id="SSF56784">
    <property type="entry name" value="HAD-like"/>
    <property type="match status" value="1"/>
</dbReference>
<keyword evidence="2" id="KW-1185">Reference proteome</keyword>
<gene>
    <name evidence="1" type="ORF">FZ040_08735</name>
</gene>
<dbReference type="InterPro" id="IPR006379">
    <property type="entry name" value="HAD-SF_hydro_IIB"/>
</dbReference>
<proteinExistence type="predicted"/>